<protein>
    <submittedName>
        <fullName evidence="2">Uncharacterized protein</fullName>
    </submittedName>
</protein>
<organism evidence="2 3">
    <name type="scientific">Campylobacter showae RM3277</name>
    <dbReference type="NCBI Taxonomy" id="553219"/>
    <lineage>
        <taxon>Bacteria</taxon>
        <taxon>Pseudomonadati</taxon>
        <taxon>Campylobacterota</taxon>
        <taxon>Epsilonproteobacteria</taxon>
        <taxon>Campylobacterales</taxon>
        <taxon>Campylobacteraceae</taxon>
        <taxon>Campylobacter</taxon>
    </lineage>
</organism>
<proteinExistence type="predicted"/>
<dbReference type="AntiFam" id="ANF00010">
    <property type="entry name" value="tRNA translation"/>
</dbReference>
<keyword evidence="3" id="KW-1185">Reference proteome</keyword>
<dbReference type="STRING" id="553219.CAMSH0001_0663"/>
<feature type="region of interest" description="Disordered" evidence="1">
    <location>
        <begin position="1"/>
        <end position="27"/>
    </location>
</feature>
<reference evidence="2 3" key="1">
    <citation type="submission" date="2009-07" db="EMBL/GenBank/DDBJ databases">
        <authorList>
            <person name="Madupu R."/>
            <person name="Sebastian Y."/>
            <person name="Durkin A.S."/>
            <person name="Torralba M."/>
            <person name="Methe B."/>
            <person name="Sutton G.G."/>
            <person name="Strausberg R.L."/>
            <person name="Nelson K.E."/>
        </authorList>
    </citation>
    <scope>NUCLEOTIDE SEQUENCE [LARGE SCALE GENOMIC DNA]</scope>
    <source>
        <strain evidence="2 3">RM3277</strain>
    </source>
</reference>
<accession>C6RGK7</accession>
<name>C6RGK7_9BACT</name>
<dbReference type="eggNOG" id="ENOG50300D1">
    <property type="taxonomic scope" value="Bacteria"/>
</dbReference>
<comment type="caution">
    <text evidence="2">The sequence shown here is derived from an EMBL/GenBank/DDBJ whole genome shotgun (WGS) entry which is preliminary data.</text>
</comment>
<evidence type="ECO:0000256" key="1">
    <source>
        <dbReference type="SAM" id="MobiDB-lite"/>
    </source>
</evidence>
<dbReference type="AlphaFoldDB" id="C6RGK7"/>
<evidence type="ECO:0000313" key="3">
    <source>
        <dbReference type="Proteomes" id="UP000003107"/>
    </source>
</evidence>
<evidence type="ECO:0000313" key="2">
    <source>
        <dbReference type="EMBL" id="EET79557.1"/>
    </source>
</evidence>
<dbReference type="Proteomes" id="UP000003107">
    <property type="component" value="Unassembled WGS sequence"/>
</dbReference>
<dbReference type="EMBL" id="ACVQ01000019">
    <property type="protein sequence ID" value="EET79557.1"/>
    <property type="molecule type" value="Genomic_DNA"/>
</dbReference>
<gene>
    <name evidence="2" type="ORF">CAMSH0001_0663</name>
</gene>
<sequence>MVARRAHNPKVGGSNPSSATKSKIYPSLTPKNQNLELKKIFYEL</sequence>